<dbReference type="InterPro" id="IPR038880">
    <property type="entry name" value="MJ0871-like"/>
</dbReference>
<feature type="transmembrane region" description="Helical" evidence="1">
    <location>
        <begin position="20"/>
        <end position="44"/>
    </location>
</feature>
<evidence type="ECO:0000256" key="1">
    <source>
        <dbReference type="SAM" id="Phobius"/>
    </source>
</evidence>
<dbReference type="PANTHER" id="PTHR38139">
    <property type="entry name" value="GATE DOMAIN-CONTAINING PROTEIN"/>
    <property type="match status" value="1"/>
</dbReference>
<protein>
    <recommendedName>
        <fullName evidence="4">Nucleoside recognition protein</fullName>
    </recommendedName>
</protein>
<proteinExistence type="predicted"/>
<dbReference type="AlphaFoldDB" id="A0A1M7YDG0"/>
<reference evidence="2 3" key="1">
    <citation type="submission" date="2016-12" db="EMBL/GenBank/DDBJ databases">
        <authorList>
            <person name="Song W.-J."/>
            <person name="Kurnit D.M."/>
        </authorList>
    </citation>
    <scope>NUCLEOTIDE SEQUENCE [LARGE SCALE GENOMIC DNA]</scope>
    <source>
        <strain evidence="2 3">DSM 18488</strain>
    </source>
</reference>
<dbReference type="STRING" id="1121416.SAMN02745220_03548"/>
<keyword evidence="1" id="KW-0472">Membrane</keyword>
<sequence length="324" mass="36543">MDFSPEFAFMLWERLIWPLIRLIVFISLGLLVANFIEALNWTRWIGLLSRPLARLGNMSDTTSASFSLAIFSGLAANTLLAEAFDKEKMSRKELIIANLFNSFPTYFTHLPTIFFITVPLIHAAAFIYVGMTVAAAVLRTLAIVLVGRFVLPKPEESTEMKEESSNKNGIDWHGAMTKSWKRFKRRIRKIITFTVPIYIVIFIMHRVGYFRELEQFASQYLVMIPWLSPQSIGIITLHLAAELTAGVAAAGALLQEGAMSQREIILALLVGNVLSSPLRAVRHQFPYYAGIFKPAMAAQLIIYSQASRVISLVIVGVIYYYWTL</sequence>
<dbReference type="RefSeq" id="WP_073615009.1">
    <property type="nucleotide sequence ID" value="NZ_FRFE01000020.1"/>
</dbReference>
<feature type="transmembrane region" description="Helical" evidence="1">
    <location>
        <begin position="190"/>
        <end position="210"/>
    </location>
</feature>
<keyword evidence="3" id="KW-1185">Reference proteome</keyword>
<name>A0A1M7YDG0_9BACT</name>
<evidence type="ECO:0000313" key="2">
    <source>
        <dbReference type="EMBL" id="SHO50619.1"/>
    </source>
</evidence>
<feature type="transmembrane region" description="Helical" evidence="1">
    <location>
        <begin position="127"/>
        <end position="151"/>
    </location>
</feature>
<keyword evidence="1" id="KW-0812">Transmembrane</keyword>
<gene>
    <name evidence="2" type="ORF">SAMN02745220_03548</name>
</gene>
<evidence type="ECO:0000313" key="3">
    <source>
        <dbReference type="Proteomes" id="UP000184603"/>
    </source>
</evidence>
<feature type="transmembrane region" description="Helical" evidence="1">
    <location>
        <begin position="230"/>
        <end position="252"/>
    </location>
</feature>
<evidence type="ECO:0008006" key="4">
    <source>
        <dbReference type="Google" id="ProtNLM"/>
    </source>
</evidence>
<feature type="transmembrane region" description="Helical" evidence="1">
    <location>
        <begin position="301"/>
        <end position="322"/>
    </location>
</feature>
<dbReference type="PANTHER" id="PTHR38139:SF1">
    <property type="entry name" value="NUCLEOSIDE TRANSPORTER_FEOB GTPASE GATE DOMAIN-CONTAINING PROTEIN"/>
    <property type="match status" value="1"/>
</dbReference>
<feature type="transmembrane region" description="Helical" evidence="1">
    <location>
        <begin position="96"/>
        <end position="121"/>
    </location>
</feature>
<accession>A0A1M7YDG0</accession>
<keyword evidence="1" id="KW-1133">Transmembrane helix</keyword>
<organism evidence="2 3">
    <name type="scientific">Desulfopila aestuarii DSM 18488</name>
    <dbReference type="NCBI Taxonomy" id="1121416"/>
    <lineage>
        <taxon>Bacteria</taxon>
        <taxon>Pseudomonadati</taxon>
        <taxon>Thermodesulfobacteriota</taxon>
        <taxon>Desulfobulbia</taxon>
        <taxon>Desulfobulbales</taxon>
        <taxon>Desulfocapsaceae</taxon>
        <taxon>Desulfopila</taxon>
    </lineage>
</organism>
<dbReference type="Proteomes" id="UP000184603">
    <property type="component" value="Unassembled WGS sequence"/>
</dbReference>
<dbReference type="EMBL" id="FRFE01000020">
    <property type="protein sequence ID" value="SHO50619.1"/>
    <property type="molecule type" value="Genomic_DNA"/>
</dbReference>